<feature type="short sequence motif" description="GXSXG" evidence="2">
    <location>
        <begin position="45"/>
        <end position="49"/>
    </location>
</feature>
<dbReference type="GO" id="GO:0005811">
    <property type="term" value="C:lipid droplet"/>
    <property type="evidence" value="ECO:0007669"/>
    <property type="project" value="TreeGrafter"/>
</dbReference>
<dbReference type="GO" id="GO:0055088">
    <property type="term" value="P:lipid homeostasis"/>
    <property type="evidence" value="ECO:0007669"/>
    <property type="project" value="TreeGrafter"/>
</dbReference>
<dbReference type="eggNOG" id="KOG3773">
    <property type="taxonomic scope" value="Eukaryota"/>
</dbReference>
<dbReference type="InterPro" id="IPR033562">
    <property type="entry name" value="PLPL"/>
</dbReference>
<accession>M7BC28</accession>
<feature type="short sequence motif" description="GXGXXG" evidence="2">
    <location>
        <begin position="14"/>
        <end position="19"/>
    </location>
</feature>
<dbReference type="PROSITE" id="PS51635">
    <property type="entry name" value="PNPLA"/>
    <property type="match status" value="1"/>
</dbReference>
<dbReference type="CDD" id="cd07220">
    <property type="entry name" value="Pat_PNPLA2"/>
    <property type="match status" value="1"/>
</dbReference>
<dbReference type="GO" id="GO:0019433">
    <property type="term" value="P:triglyceride catabolic process"/>
    <property type="evidence" value="ECO:0007669"/>
    <property type="project" value="TreeGrafter"/>
</dbReference>
<dbReference type="EMBL" id="KB531799">
    <property type="protein sequence ID" value="EMP34724.1"/>
    <property type="molecule type" value="Genomic_DNA"/>
</dbReference>
<evidence type="ECO:0000256" key="3">
    <source>
        <dbReference type="SAM" id="MobiDB-lite"/>
    </source>
</evidence>
<dbReference type="FunFam" id="3.40.1090.10:FF:000019">
    <property type="entry name" value="Patatin-like phospholipase domain-containing 2"/>
    <property type="match status" value="1"/>
</dbReference>
<keyword evidence="1 2" id="KW-0443">Lipid metabolism</keyword>
<gene>
    <name evidence="5" type="ORF">UY3_08101</name>
</gene>
<evidence type="ECO:0000313" key="5">
    <source>
        <dbReference type="EMBL" id="EMP34724.1"/>
    </source>
</evidence>
<organism evidence="5 6">
    <name type="scientific">Chelonia mydas</name>
    <name type="common">Green sea-turtle</name>
    <name type="synonym">Chelonia agassizi</name>
    <dbReference type="NCBI Taxonomy" id="8469"/>
    <lineage>
        <taxon>Eukaryota</taxon>
        <taxon>Metazoa</taxon>
        <taxon>Chordata</taxon>
        <taxon>Craniata</taxon>
        <taxon>Vertebrata</taxon>
        <taxon>Euteleostomi</taxon>
        <taxon>Archelosauria</taxon>
        <taxon>Testudinata</taxon>
        <taxon>Testudines</taxon>
        <taxon>Cryptodira</taxon>
        <taxon>Durocryptodira</taxon>
        <taxon>Americhelydia</taxon>
        <taxon>Chelonioidea</taxon>
        <taxon>Cheloniidae</taxon>
        <taxon>Chelonia</taxon>
    </lineage>
</organism>
<dbReference type="Proteomes" id="UP000031443">
    <property type="component" value="Unassembled WGS sequence"/>
</dbReference>
<dbReference type="GO" id="GO:0005737">
    <property type="term" value="C:cytoplasm"/>
    <property type="evidence" value="ECO:0007669"/>
    <property type="project" value="TreeGrafter"/>
</dbReference>
<dbReference type="Gene3D" id="3.40.1090.10">
    <property type="entry name" value="Cytosolic phospholipase A2 catalytic domain"/>
    <property type="match status" value="2"/>
</dbReference>
<dbReference type="InterPro" id="IPR016035">
    <property type="entry name" value="Acyl_Trfase/lysoPLipase"/>
</dbReference>
<feature type="short sequence motif" description="DGA/G" evidence="2">
    <location>
        <begin position="174"/>
        <end position="176"/>
    </location>
</feature>
<protein>
    <submittedName>
        <fullName evidence="5">Patatin-like phospholipase domain-containing protein 2</fullName>
    </submittedName>
</protein>
<feature type="active site" description="Proton acceptor" evidence="2">
    <location>
        <position position="174"/>
    </location>
</feature>
<dbReference type="PANTHER" id="PTHR12406">
    <property type="entry name" value="CALCIUM-INDEPENDENT PHOSPHOLIPASE A2 IPLA2 -RELATED"/>
    <property type="match status" value="1"/>
</dbReference>
<evidence type="ECO:0000313" key="6">
    <source>
        <dbReference type="Proteomes" id="UP000031443"/>
    </source>
</evidence>
<dbReference type="PANTHER" id="PTHR12406:SF29">
    <property type="entry name" value="PATATIN-LIKE PHOSPHOLIPASE DOMAIN-CONTAINING PROTEIN 2"/>
    <property type="match status" value="1"/>
</dbReference>
<keyword evidence="2" id="KW-0378">Hydrolase</keyword>
<feature type="region of interest" description="Disordered" evidence="3">
    <location>
        <begin position="268"/>
        <end position="295"/>
    </location>
</feature>
<dbReference type="GO" id="GO:0010898">
    <property type="term" value="P:positive regulation of triglyceride catabolic process"/>
    <property type="evidence" value="ECO:0007669"/>
    <property type="project" value="InterPro"/>
</dbReference>
<dbReference type="GO" id="GO:0016020">
    <property type="term" value="C:membrane"/>
    <property type="evidence" value="ECO:0007669"/>
    <property type="project" value="TreeGrafter"/>
</dbReference>
<dbReference type="SUPFAM" id="SSF52151">
    <property type="entry name" value="FabD/lysophospholipase-like"/>
    <property type="match status" value="1"/>
</dbReference>
<keyword evidence="6" id="KW-1185">Reference proteome</keyword>
<reference evidence="6" key="1">
    <citation type="journal article" date="2013" name="Nat. Genet.">
        <title>The draft genomes of soft-shell turtle and green sea turtle yield insights into the development and evolution of the turtle-specific body plan.</title>
        <authorList>
            <person name="Wang Z."/>
            <person name="Pascual-Anaya J."/>
            <person name="Zadissa A."/>
            <person name="Li W."/>
            <person name="Niimura Y."/>
            <person name="Huang Z."/>
            <person name="Li C."/>
            <person name="White S."/>
            <person name="Xiong Z."/>
            <person name="Fang D."/>
            <person name="Wang B."/>
            <person name="Ming Y."/>
            <person name="Chen Y."/>
            <person name="Zheng Y."/>
            <person name="Kuraku S."/>
            <person name="Pignatelli M."/>
            <person name="Herrero J."/>
            <person name="Beal K."/>
            <person name="Nozawa M."/>
            <person name="Li Q."/>
            <person name="Wang J."/>
            <person name="Zhang H."/>
            <person name="Yu L."/>
            <person name="Shigenobu S."/>
            <person name="Wang J."/>
            <person name="Liu J."/>
            <person name="Flicek P."/>
            <person name="Searle S."/>
            <person name="Wang J."/>
            <person name="Kuratani S."/>
            <person name="Yin Y."/>
            <person name="Aken B."/>
            <person name="Zhang G."/>
            <person name="Irie N."/>
        </authorList>
    </citation>
    <scope>NUCLEOTIDE SEQUENCE [LARGE SCALE GENOMIC DNA]</scope>
</reference>
<name>M7BC28_CHEMY</name>
<feature type="domain" description="PNPLA" evidence="4">
    <location>
        <begin position="10"/>
        <end position="187"/>
    </location>
</feature>
<proteinExistence type="predicted"/>
<evidence type="ECO:0000256" key="2">
    <source>
        <dbReference type="PROSITE-ProRule" id="PRU01161"/>
    </source>
</evidence>
<dbReference type="GO" id="GO:0004806">
    <property type="term" value="F:triacylglycerol lipase activity"/>
    <property type="evidence" value="ECO:0007669"/>
    <property type="project" value="InterPro"/>
</dbReference>
<dbReference type="InterPro" id="IPR033903">
    <property type="entry name" value="PNPLA2"/>
</dbReference>
<dbReference type="InterPro" id="IPR002641">
    <property type="entry name" value="PNPLA_dom"/>
</dbReference>
<evidence type="ECO:0000259" key="4">
    <source>
        <dbReference type="PROSITE" id="PS51635"/>
    </source>
</evidence>
<evidence type="ECO:0000256" key="1">
    <source>
        <dbReference type="ARBA" id="ARBA00023098"/>
    </source>
</evidence>
<dbReference type="Pfam" id="PF01734">
    <property type="entry name" value="Patatin"/>
    <property type="match status" value="1"/>
</dbReference>
<keyword evidence="2" id="KW-0442">Lipid degradation</keyword>
<dbReference type="AlphaFoldDB" id="M7BC28"/>
<sequence length="491" mass="54970">MFPLDSPWSISFAGCGFLGVYHIGVASCLQEHAPFLVANAKTIYGASAGALTATALVTGACLGEAGANIIQVSKEARKRFLGPLHPSFNLVKIIRSCLYKTLPDNVCFRPLAWMWCWPLPSAGPGPRQASREPALAPLHAAATPELLQACVCSTFIPVYCGLIPPSLQGVRYVDGGISDNLPQYELKNTITVSPFSGESDICPRDSSTNIHELRVTNTSIQFNLRNLYRLSKALFPPEPQVLRDMCKQGYRDALHFLKKNGLLHRPWPSHPPLAVENSSEERDPEEEEVRSEDQLRENTALAAVEDHIFEHLPPRLNQALLEACTEKRGLLVGITNLLPVRLASAMMIPYTLPVESAVSFTVRLLEWLPDVPEDIRWMKEQTSNLCTYLMREAKKKLGSHLSARLYYHFELRRTQSLPIPLASTYSEVLPQWVRSNLSLTDVKTKWEEYQRQLMLGLFCINVDMQASIFPSDGLQMRLSPTDHVQESLPHF</sequence>
<feature type="active site" description="Nucleophile" evidence="2">
    <location>
        <position position="47"/>
    </location>
</feature>
<dbReference type="STRING" id="8469.M7BC28"/>